<keyword evidence="1" id="KW-0732">Signal</keyword>
<evidence type="ECO:0000313" key="3">
    <source>
        <dbReference type="Proteomes" id="UP001465668"/>
    </source>
</evidence>
<protein>
    <submittedName>
        <fullName evidence="2">Secreted protein</fullName>
    </submittedName>
</protein>
<comment type="caution">
    <text evidence="2">The sequence shown here is derived from an EMBL/GenBank/DDBJ whole genome shotgun (WGS) entry which is preliminary data.</text>
</comment>
<proteinExistence type="predicted"/>
<reference evidence="2 3" key="1">
    <citation type="submission" date="2024-02" db="EMBL/GenBank/DDBJ databases">
        <title>First draft genome assembly of two strains of Seiridium cardinale.</title>
        <authorList>
            <person name="Emiliani G."/>
            <person name="Scali E."/>
        </authorList>
    </citation>
    <scope>NUCLEOTIDE SEQUENCE [LARGE SCALE GENOMIC DNA]</scope>
    <source>
        <strain evidence="2 3">BM-138-000479</strain>
    </source>
</reference>
<feature type="chain" id="PRO_5045752182" evidence="1">
    <location>
        <begin position="22"/>
        <end position="220"/>
    </location>
</feature>
<dbReference type="PANTHER" id="PTHR35605:SF1">
    <property type="entry name" value="ECP2 EFFECTOR PROTEIN DOMAIN-CONTAINING PROTEIN-RELATED"/>
    <property type="match status" value="1"/>
</dbReference>
<dbReference type="EMBL" id="JARVKM010000043">
    <property type="protein sequence ID" value="KAK9774189.1"/>
    <property type="molecule type" value="Genomic_DNA"/>
</dbReference>
<dbReference type="PANTHER" id="PTHR35605">
    <property type="entry name" value="ECP2 EFFECTOR PROTEIN DOMAIN-CONTAINING PROTEIN-RELATED"/>
    <property type="match status" value="1"/>
</dbReference>
<dbReference type="Proteomes" id="UP001465668">
    <property type="component" value="Unassembled WGS sequence"/>
</dbReference>
<evidence type="ECO:0000313" key="2">
    <source>
        <dbReference type="EMBL" id="KAK9774189.1"/>
    </source>
</evidence>
<organism evidence="2 3">
    <name type="scientific">Seiridium cardinale</name>
    <dbReference type="NCBI Taxonomy" id="138064"/>
    <lineage>
        <taxon>Eukaryota</taxon>
        <taxon>Fungi</taxon>
        <taxon>Dikarya</taxon>
        <taxon>Ascomycota</taxon>
        <taxon>Pezizomycotina</taxon>
        <taxon>Sordariomycetes</taxon>
        <taxon>Xylariomycetidae</taxon>
        <taxon>Amphisphaeriales</taxon>
        <taxon>Sporocadaceae</taxon>
        <taxon>Seiridium</taxon>
    </lineage>
</organism>
<name>A0ABR2XKH0_9PEZI</name>
<keyword evidence="3" id="KW-1185">Reference proteome</keyword>
<gene>
    <name evidence="2" type="ORF">SCAR479_09053</name>
</gene>
<sequence>MLIFSTNILIVSLLYSAVASGRSLPSSPDDIAIHRSIPNGYQYTAVTWKFLVDGEEVIFMGTVQELEAYKQSNELGSATSVPRSIIHARQNDCQGLGCKDAVCHTKDPFGVEPAACDDDAAREGYLYLGNLGPDHKCGMGPQSCGQISCGSNCAIFWCNENERYFEKDCSDFAVFADQVRSYCWWKEFSSASCSDAVYKVQGQAWDHLEGFMVELQHAIC</sequence>
<accession>A0ABR2XKH0</accession>
<evidence type="ECO:0000256" key="1">
    <source>
        <dbReference type="SAM" id="SignalP"/>
    </source>
</evidence>
<feature type="signal peptide" evidence="1">
    <location>
        <begin position="1"/>
        <end position="21"/>
    </location>
</feature>